<comment type="cofactor">
    <cofactor evidence="1 11">
        <name>Mg(2+)</name>
        <dbReference type="ChEBI" id="CHEBI:18420"/>
    </cofactor>
</comment>
<dbReference type="EC" id="2.7.7.72" evidence="11"/>
<keyword evidence="10 11" id="KW-0694">RNA-binding</keyword>
<evidence type="ECO:0000256" key="3">
    <source>
        <dbReference type="ARBA" id="ARBA00022694"/>
    </source>
</evidence>
<evidence type="ECO:0000313" key="16">
    <source>
        <dbReference type="Proteomes" id="UP001596410"/>
    </source>
</evidence>
<keyword evidence="4 11" id="KW-0548">Nucleotidyltransferase</keyword>
<dbReference type="InterPro" id="IPR043519">
    <property type="entry name" value="NT_sf"/>
</dbReference>
<protein>
    <recommendedName>
        <fullName evidence="11">CCA-adding enzyme</fullName>
        <ecNumber evidence="11">2.7.7.72</ecNumber>
    </recommendedName>
    <alternativeName>
        <fullName evidence="11">CCA tRNA nucleotidyltransferase</fullName>
    </alternativeName>
    <alternativeName>
        <fullName evidence="11">tRNA CCA-pyrophosphorylase</fullName>
    </alternativeName>
    <alternativeName>
        <fullName evidence="11">tRNA adenylyl-/cytidylyl- transferase</fullName>
    </alternativeName>
    <alternativeName>
        <fullName evidence="11">tRNA nucleotidyltransferase</fullName>
    </alternativeName>
    <alternativeName>
        <fullName evidence="11">tRNA-NT</fullName>
    </alternativeName>
</protein>
<dbReference type="InterPro" id="IPR032810">
    <property type="entry name" value="CCA-adding_enz_C"/>
</dbReference>
<evidence type="ECO:0000256" key="5">
    <source>
        <dbReference type="ARBA" id="ARBA00022723"/>
    </source>
</evidence>
<dbReference type="Pfam" id="PF13735">
    <property type="entry name" value="tRNA_NucTran2_2"/>
    <property type="match status" value="1"/>
</dbReference>
<feature type="binding site" evidence="11">
    <location>
        <position position="163"/>
    </location>
    <ligand>
        <name>ATP</name>
        <dbReference type="ChEBI" id="CHEBI:30616"/>
    </ligand>
</feature>
<dbReference type="NCBIfam" id="NF009814">
    <property type="entry name" value="PRK13299.1"/>
    <property type="match status" value="1"/>
</dbReference>
<dbReference type="Gene3D" id="3.30.460.10">
    <property type="entry name" value="Beta Polymerase, domain 2"/>
    <property type="match status" value="1"/>
</dbReference>
<dbReference type="Gene3D" id="1.10.3090.10">
    <property type="entry name" value="cca-adding enzyme, domain 2"/>
    <property type="match status" value="1"/>
</dbReference>
<comment type="caution">
    <text evidence="15">The sequence shown here is derived from an EMBL/GenBank/DDBJ whole genome shotgun (WGS) entry which is preliminary data.</text>
</comment>
<feature type="binding site" evidence="11">
    <location>
        <position position="163"/>
    </location>
    <ligand>
        <name>CTP</name>
        <dbReference type="ChEBI" id="CHEBI:37563"/>
    </ligand>
</feature>
<feature type="binding site" evidence="11">
    <location>
        <position position="40"/>
    </location>
    <ligand>
        <name>Mg(2+)</name>
        <dbReference type="ChEBI" id="CHEBI:18420"/>
    </ligand>
</feature>
<evidence type="ECO:0000256" key="9">
    <source>
        <dbReference type="ARBA" id="ARBA00022842"/>
    </source>
</evidence>
<feature type="binding site" evidence="11">
    <location>
        <position position="160"/>
    </location>
    <ligand>
        <name>CTP</name>
        <dbReference type="ChEBI" id="CHEBI:37563"/>
    </ligand>
</feature>
<accession>A0ABW2EHR5</accession>
<dbReference type="InterPro" id="IPR002646">
    <property type="entry name" value="PolA_pol_head_dom"/>
</dbReference>
<keyword evidence="9 11" id="KW-0460">Magnesium</keyword>
<feature type="domain" description="Poly A polymerase head" evidence="12">
    <location>
        <begin position="23"/>
        <end position="142"/>
    </location>
</feature>
<feature type="binding site" evidence="11">
    <location>
        <position position="30"/>
    </location>
    <ligand>
        <name>ATP</name>
        <dbReference type="ChEBI" id="CHEBI:30616"/>
    </ligand>
</feature>
<feature type="binding site" evidence="11">
    <location>
        <position position="111"/>
    </location>
    <ligand>
        <name>ATP</name>
        <dbReference type="ChEBI" id="CHEBI:30616"/>
    </ligand>
</feature>
<evidence type="ECO:0000259" key="12">
    <source>
        <dbReference type="Pfam" id="PF01743"/>
    </source>
</evidence>
<dbReference type="InterPro" id="IPR023068">
    <property type="entry name" value="CCA-adding_enz_firmicutes"/>
</dbReference>
<comment type="catalytic activity">
    <reaction evidence="11">
        <text>a tRNA with a 3' CCA end + 2 CTP + ATP = a tRNA with a 3' CCACCA end + 3 diphosphate</text>
        <dbReference type="Rhea" id="RHEA:76235"/>
        <dbReference type="Rhea" id="RHEA-COMP:10468"/>
        <dbReference type="Rhea" id="RHEA-COMP:18655"/>
        <dbReference type="ChEBI" id="CHEBI:30616"/>
        <dbReference type="ChEBI" id="CHEBI:33019"/>
        <dbReference type="ChEBI" id="CHEBI:37563"/>
        <dbReference type="ChEBI" id="CHEBI:83071"/>
        <dbReference type="ChEBI" id="CHEBI:195187"/>
    </reaction>
</comment>
<feature type="binding site" evidence="11">
    <location>
        <position position="154"/>
    </location>
    <ligand>
        <name>ATP</name>
        <dbReference type="ChEBI" id="CHEBI:30616"/>
    </ligand>
</feature>
<proteinExistence type="inferred from homology"/>
<feature type="binding site" evidence="11">
    <location>
        <position position="111"/>
    </location>
    <ligand>
        <name>CTP</name>
        <dbReference type="ChEBI" id="CHEBI:37563"/>
    </ligand>
</feature>
<keyword evidence="3 11" id="KW-0819">tRNA processing</keyword>
<dbReference type="PANTHER" id="PTHR46173">
    <property type="entry name" value="CCA TRNA NUCLEOTIDYLTRANSFERASE 1, MITOCHONDRIAL"/>
    <property type="match status" value="1"/>
</dbReference>
<dbReference type="SUPFAM" id="SSF81301">
    <property type="entry name" value="Nucleotidyltransferase"/>
    <property type="match status" value="1"/>
</dbReference>
<keyword evidence="16" id="KW-1185">Reference proteome</keyword>
<reference evidence="16" key="1">
    <citation type="journal article" date="2019" name="Int. J. Syst. Evol. Microbiol.">
        <title>The Global Catalogue of Microorganisms (GCM) 10K type strain sequencing project: providing services to taxonomists for standard genome sequencing and annotation.</title>
        <authorList>
            <consortium name="The Broad Institute Genomics Platform"/>
            <consortium name="The Broad Institute Genome Sequencing Center for Infectious Disease"/>
            <person name="Wu L."/>
            <person name="Ma J."/>
        </authorList>
    </citation>
    <scope>NUCLEOTIDE SEQUENCE [LARGE SCALE GENOMIC DNA]</scope>
    <source>
        <strain evidence="16">CGMCC 4.1621</strain>
    </source>
</reference>
<keyword evidence="5 11" id="KW-0479">Metal-binding</keyword>
<dbReference type="RefSeq" id="WP_204706381.1">
    <property type="nucleotide sequence ID" value="NZ_JBHSZV010000004.1"/>
</dbReference>
<comment type="subunit">
    <text evidence="11">Homodimer.</text>
</comment>
<evidence type="ECO:0000256" key="7">
    <source>
        <dbReference type="ARBA" id="ARBA00022800"/>
    </source>
</evidence>
<comment type="similarity">
    <text evidence="11">Belongs to the tRNA nucleotidyltransferase/poly(A) polymerase family. Bacterial CCA-adding enzyme type 3 subfamily.</text>
</comment>
<feature type="binding site" evidence="11">
    <location>
        <position position="27"/>
    </location>
    <ligand>
        <name>ATP</name>
        <dbReference type="ChEBI" id="CHEBI:30616"/>
    </ligand>
</feature>
<evidence type="ECO:0000256" key="10">
    <source>
        <dbReference type="ARBA" id="ARBA00022884"/>
    </source>
</evidence>
<dbReference type="InterPro" id="IPR032828">
    <property type="entry name" value="PolyA_RNA-bd"/>
</dbReference>
<feature type="binding site" evidence="11">
    <location>
        <position position="157"/>
    </location>
    <ligand>
        <name>CTP</name>
        <dbReference type="ChEBI" id="CHEBI:37563"/>
    </ligand>
</feature>
<evidence type="ECO:0000256" key="2">
    <source>
        <dbReference type="ARBA" id="ARBA00022679"/>
    </source>
</evidence>
<sequence>MNPKINKALEIIKIIEEAGGSAHVVGGAVRDTFLKRQTKDIDLATSFKPDQVMKLFNKVIPLGIEHGTVLVRYKSESYEITTYRTEEGYEDYRHPDQVQFVRSINEDLARRDFTINAMALNSRQKVIDPYKGMEDLNHQVLRAVGHPEERFKEDPLRMMRALRFASELQFTLEQNTYSAIQKQAHLLKQISVERIAVEFEKLCTGRDYNRVLPLCFTIGISNNIPIFQDEPQLIKILPQSRLTSFAEIVAFYCEKGSIYKEDDWIKKWKQSNKVKRESIMLLKAVRRFRENDRELNWILYNLSGSLIVKFSNVMNALNYKVNQQSLEKTYEQLPIQSRKKLAFQANDLLLVFHDQRKGAWIGRSIKRIERAVVLGEIPNEYQAIKEWVKTWKPPEIV</sequence>
<dbReference type="InterPro" id="IPR050264">
    <property type="entry name" value="Bact_CCA-adding_enz_type3_sf"/>
</dbReference>
<feature type="binding site" evidence="11">
    <location>
        <position position="30"/>
    </location>
    <ligand>
        <name>CTP</name>
        <dbReference type="ChEBI" id="CHEBI:37563"/>
    </ligand>
</feature>
<evidence type="ECO:0000256" key="8">
    <source>
        <dbReference type="ARBA" id="ARBA00022840"/>
    </source>
</evidence>
<dbReference type="Gene3D" id="1.20.58.560">
    <property type="match status" value="1"/>
</dbReference>
<dbReference type="SUPFAM" id="SSF81891">
    <property type="entry name" value="Poly A polymerase C-terminal region-like"/>
    <property type="match status" value="1"/>
</dbReference>
<evidence type="ECO:0000259" key="14">
    <source>
        <dbReference type="Pfam" id="PF13735"/>
    </source>
</evidence>
<feature type="domain" description="CCA-adding enzyme C-terminal" evidence="14">
    <location>
        <begin position="262"/>
        <end position="388"/>
    </location>
</feature>
<keyword evidence="8 11" id="KW-0067">ATP-binding</keyword>
<dbReference type="Proteomes" id="UP001596410">
    <property type="component" value="Unassembled WGS sequence"/>
</dbReference>
<dbReference type="CDD" id="cd05398">
    <property type="entry name" value="NT_ClassII-CCAase"/>
    <property type="match status" value="1"/>
</dbReference>
<organism evidence="15 16">
    <name type="scientific">Halobacillus seohaensis</name>
    <dbReference type="NCBI Taxonomy" id="447421"/>
    <lineage>
        <taxon>Bacteria</taxon>
        <taxon>Bacillati</taxon>
        <taxon>Bacillota</taxon>
        <taxon>Bacilli</taxon>
        <taxon>Bacillales</taxon>
        <taxon>Bacillaceae</taxon>
        <taxon>Halobacillus</taxon>
    </lineage>
</organism>
<dbReference type="Pfam" id="PF12627">
    <property type="entry name" value="PolyA_pol_RNAbd"/>
    <property type="match status" value="1"/>
</dbReference>
<comment type="catalytic activity">
    <reaction evidence="11">
        <text>a tRNA precursor + 2 CTP + ATP = a tRNA with a 3' CCA end + 3 diphosphate</text>
        <dbReference type="Rhea" id="RHEA:14433"/>
        <dbReference type="Rhea" id="RHEA-COMP:10465"/>
        <dbReference type="Rhea" id="RHEA-COMP:10468"/>
        <dbReference type="ChEBI" id="CHEBI:30616"/>
        <dbReference type="ChEBI" id="CHEBI:33019"/>
        <dbReference type="ChEBI" id="CHEBI:37563"/>
        <dbReference type="ChEBI" id="CHEBI:74896"/>
        <dbReference type="ChEBI" id="CHEBI:83071"/>
        <dbReference type="EC" id="2.7.7.72"/>
    </reaction>
</comment>
<dbReference type="HAMAP" id="MF_01263">
    <property type="entry name" value="CCA_bact_type3"/>
    <property type="match status" value="1"/>
</dbReference>
<dbReference type="PANTHER" id="PTHR46173:SF1">
    <property type="entry name" value="CCA TRNA NUCLEOTIDYLTRANSFERASE 1, MITOCHONDRIAL"/>
    <property type="match status" value="1"/>
</dbReference>
<evidence type="ECO:0000256" key="4">
    <source>
        <dbReference type="ARBA" id="ARBA00022695"/>
    </source>
</evidence>
<feature type="binding site" evidence="11">
    <location>
        <position position="27"/>
    </location>
    <ligand>
        <name>CTP</name>
        <dbReference type="ChEBI" id="CHEBI:37563"/>
    </ligand>
</feature>
<feature type="binding site" evidence="11">
    <location>
        <position position="42"/>
    </location>
    <ligand>
        <name>Mg(2+)</name>
        <dbReference type="ChEBI" id="CHEBI:18420"/>
    </ligand>
</feature>
<feature type="binding site" evidence="11">
    <location>
        <position position="154"/>
    </location>
    <ligand>
        <name>CTP</name>
        <dbReference type="ChEBI" id="CHEBI:37563"/>
    </ligand>
</feature>
<dbReference type="Pfam" id="PF01743">
    <property type="entry name" value="PolyA_pol"/>
    <property type="match status" value="1"/>
</dbReference>
<feature type="domain" description="tRNA nucleotidyltransferase/poly(A) polymerase RNA and SrmB- binding" evidence="13">
    <location>
        <begin position="170"/>
        <end position="210"/>
    </location>
</feature>
<comment type="miscellaneous">
    <text evidence="11">A single active site specifically recognizes both ATP and CTP and is responsible for their addition.</text>
</comment>
<keyword evidence="7 11" id="KW-0692">RNA repair</keyword>
<evidence type="ECO:0000256" key="11">
    <source>
        <dbReference type="HAMAP-Rule" id="MF_01263"/>
    </source>
</evidence>
<evidence type="ECO:0000259" key="13">
    <source>
        <dbReference type="Pfam" id="PF12627"/>
    </source>
</evidence>
<keyword evidence="2 11" id="KW-0808">Transferase</keyword>
<evidence type="ECO:0000256" key="6">
    <source>
        <dbReference type="ARBA" id="ARBA00022741"/>
    </source>
</evidence>
<gene>
    <name evidence="11" type="primary">cca</name>
    <name evidence="15" type="ORF">ACFQIC_00920</name>
</gene>
<dbReference type="Gene3D" id="1.10.246.80">
    <property type="match status" value="1"/>
</dbReference>
<dbReference type="EMBL" id="JBHSZV010000004">
    <property type="protein sequence ID" value="MFC7060431.1"/>
    <property type="molecule type" value="Genomic_DNA"/>
</dbReference>
<dbReference type="GO" id="GO:0004810">
    <property type="term" value="F:CCA tRNA nucleotidyltransferase activity"/>
    <property type="evidence" value="ECO:0007669"/>
    <property type="project" value="UniProtKB-EC"/>
</dbReference>
<feature type="binding site" evidence="11">
    <location>
        <position position="160"/>
    </location>
    <ligand>
        <name>ATP</name>
        <dbReference type="ChEBI" id="CHEBI:30616"/>
    </ligand>
</feature>
<comment type="function">
    <text evidence="11">Catalyzes the addition and repair of the essential 3'-terminal CCA sequence in tRNAs without using a nucleic acid template. Adds these three nucleotides in the order of C, C, and A to the tRNA nucleotide-73, using CTP and ATP as substrates and producing inorganic pyrophosphate. tRNA 3'-terminal CCA addition is required both for tRNA processing and repair. Also involved in tRNA surveillance by mediating tandem CCA addition to generate a CCACCA at the 3' terminus of unstable tRNAs. While stable tRNAs receive only 3'-terminal CCA, unstable tRNAs are marked with CCACCA and rapidly degraded.</text>
</comment>
<feature type="binding site" evidence="11">
    <location>
        <position position="157"/>
    </location>
    <ligand>
        <name>ATP</name>
        <dbReference type="ChEBI" id="CHEBI:30616"/>
    </ligand>
</feature>
<name>A0ABW2EHR5_9BACI</name>
<evidence type="ECO:0000313" key="15">
    <source>
        <dbReference type="EMBL" id="MFC7060431.1"/>
    </source>
</evidence>
<evidence type="ECO:0000256" key="1">
    <source>
        <dbReference type="ARBA" id="ARBA00001946"/>
    </source>
</evidence>
<keyword evidence="6 11" id="KW-0547">Nucleotide-binding</keyword>